<gene>
    <name evidence="7" type="ORF">DFH05DRAFT_1457440</name>
</gene>
<comment type="caution">
    <text evidence="7">The sequence shown here is derived from an EMBL/GenBank/DDBJ whole genome shotgun (WGS) entry which is preliminary data.</text>
</comment>
<dbReference type="GO" id="GO:0008081">
    <property type="term" value="F:phosphoric diester hydrolase activity"/>
    <property type="evidence" value="ECO:0007669"/>
    <property type="project" value="TreeGrafter"/>
</dbReference>
<evidence type="ECO:0000256" key="3">
    <source>
        <dbReference type="ARBA" id="ARBA00022842"/>
    </source>
</evidence>
<evidence type="ECO:0008006" key="9">
    <source>
        <dbReference type="Google" id="ProtNLM"/>
    </source>
</evidence>
<keyword evidence="1 4" id="KW-0479">Metal-binding</keyword>
<keyword evidence="8" id="KW-1185">Reference proteome</keyword>
<evidence type="ECO:0000313" key="8">
    <source>
        <dbReference type="Proteomes" id="UP001142393"/>
    </source>
</evidence>
<feature type="region of interest" description="Disordered" evidence="6">
    <location>
        <begin position="73"/>
        <end position="186"/>
    </location>
</feature>
<dbReference type="InterPro" id="IPR036691">
    <property type="entry name" value="Endo/exonu/phosph_ase_sf"/>
</dbReference>
<feature type="site" description="Transition state stabilizer" evidence="5">
    <location>
        <position position="389"/>
    </location>
</feature>
<feature type="compositionally biased region" description="Polar residues" evidence="6">
    <location>
        <begin position="154"/>
        <end position="171"/>
    </location>
</feature>
<feature type="compositionally biased region" description="Polar residues" evidence="6">
    <location>
        <begin position="97"/>
        <end position="112"/>
    </location>
</feature>
<evidence type="ECO:0000256" key="6">
    <source>
        <dbReference type="SAM" id="MobiDB-lite"/>
    </source>
</evidence>
<feature type="binding site" evidence="4">
    <location>
        <position position="239"/>
    </location>
    <ligand>
        <name>Mg(2+)</name>
        <dbReference type="ChEBI" id="CHEBI:18420"/>
        <label>1</label>
    </ligand>
</feature>
<dbReference type="EMBL" id="JANVFU010000002">
    <property type="protein sequence ID" value="KAJ3749691.1"/>
    <property type="molecule type" value="Genomic_DNA"/>
</dbReference>
<dbReference type="Proteomes" id="UP001142393">
    <property type="component" value="Unassembled WGS sequence"/>
</dbReference>
<evidence type="ECO:0000313" key="7">
    <source>
        <dbReference type="EMBL" id="KAJ3749691.1"/>
    </source>
</evidence>
<evidence type="ECO:0000256" key="5">
    <source>
        <dbReference type="PIRSR" id="PIRSR604808-3"/>
    </source>
</evidence>
<dbReference type="AlphaFoldDB" id="A0A9W8P9M9"/>
<feature type="compositionally biased region" description="Basic residues" evidence="6">
    <location>
        <begin position="215"/>
        <end position="227"/>
    </location>
</feature>
<keyword evidence="4" id="KW-0464">Manganese</keyword>
<dbReference type="Gene3D" id="3.60.10.10">
    <property type="entry name" value="Endonuclease/exonuclease/phosphatase"/>
    <property type="match status" value="1"/>
</dbReference>
<evidence type="ECO:0000256" key="2">
    <source>
        <dbReference type="ARBA" id="ARBA00022801"/>
    </source>
</evidence>
<evidence type="ECO:0000256" key="1">
    <source>
        <dbReference type="ARBA" id="ARBA00022723"/>
    </source>
</evidence>
<organism evidence="7 8">
    <name type="scientific">Lentinula detonsa</name>
    <dbReference type="NCBI Taxonomy" id="2804962"/>
    <lineage>
        <taxon>Eukaryota</taxon>
        <taxon>Fungi</taxon>
        <taxon>Dikarya</taxon>
        <taxon>Basidiomycota</taxon>
        <taxon>Agaricomycotina</taxon>
        <taxon>Agaricomycetes</taxon>
        <taxon>Agaricomycetidae</taxon>
        <taxon>Agaricales</taxon>
        <taxon>Marasmiineae</taxon>
        <taxon>Omphalotaceae</taxon>
        <taxon>Lentinula</taxon>
    </lineage>
</organism>
<comment type="cofactor">
    <cofactor evidence="4">
        <name>Mg(2+)</name>
        <dbReference type="ChEBI" id="CHEBI:18420"/>
    </cofactor>
    <cofactor evidence="4">
        <name>Mn(2+)</name>
        <dbReference type="ChEBI" id="CHEBI:29035"/>
    </cofactor>
    <text evidence="4">Probably binds two magnesium or manganese ions per subunit.</text>
</comment>
<dbReference type="SUPFAM" id="SSF56219">
    <property type="entry name" value="DNase I-like"/>
    <property type="match status" value="1"/>
</dbReference>
<feature type="compositionally biased region" description="Basic and acidic residues" evidence="6">
    <location>
        <begin position="119"/>
        <end position="128"/>
    </location>
</feature>
<feature type="binding site" evidence="4">
    <location>
        <position position="387"/>
    </location>
    <ligand>
        <name>Mg(2+)</name>
        <dbReference type="ChEBI" id="CHEBI:18420"/>
        <label>1</label>
    </ligand>
</feature>
<protein>
    <recommendedName>
        <fullName evidence="9">DNase I-like protein</fullName>
    </recommendedName>
</protein>
<keyword evidence="3 4" id="KW-0460">Magnesium</keyword>
<keyword evidence="2" id="KW-0378">Hydrolase</keyword>
<reference evidence="7 8" key="1">
    <citation type="journal article" date="2023" name="Proc. Natl. Acad. Sci. U.S.A.">
        <title>A global phylogenomic analysis of the shiitake genus Lentinula.</title>
        <authorList>
            <person name="Sierra-Patev S."/>
            <person name="Min B."/>
            <person name="Naranjo-Ortiz M."/>
            <person name="Looney B."/>
            <person name="Konkel Z."/>
            <person name="Slot J.C."/>
            <person name="Sakamoto Y."/>
            <person name="Steenwyk J.L."/>
            <person name="Rokas A."/>
            <person name="Carro J."/>
            <person name="Camarero S."/>
            <person name="Ferreira P."/>
            <person name="Molpeceres G."/>
            <person name="Ruiz-Duenas F.J."/>
            <person name="Serrano A."/>
            <person name="Henrissat B."/>
            <person name="Drula E."/>
            <person name="Hughes K.W."/>
            <person name="Mata J.L."/>
            <person name="Ishikawa N.K."/>
            <person name="Vargas-Isla R."/>
            <person name="Ushijima S."/>
            <person name="Smith C.A."/>
            <person name="Donoghue J."/>
            <person name="Ahrendt S."/>
            <person name="Andreopoulos W."/>
            <person name="He G."/>
            <person name="LaButti K."/>
            <person name="Lipzen A."/>
            <person name="Ng V."/>
            <person name="Riley R."/>
            <person name="Sandor L."/>
            <person name="Barry K."/>
            <person name="Martinez A.T."/>
            <person name="Xiao Y."/>
            <person name="Gibbons J.G."/>
            <person name="Terashima K."/>
            <person name="Grigoriev I.V."/>
            <person name="Hibbett D."/>
        </authorList>
    </citation>
    <scope>NUCLEOTIDE SEQUENCE [LARGE SCALE GENOMIC DNA]</scope>
    <source>
        <strain evidence="7 8">TFB7810</strain>
    </source>
</reference>
<dbReference type="GO" id="GO:0008311">
    <property type="term" value="F:double-stranded DNA 3'-5' DNA exonuclease activity"/>
    <property type="evidence" value="ECO:0007669"/>
    <property type="project" value="TreeGrafter"/>
</dbReference>
<dbReference type="PANTHER" id="PTHR22748:SF6">
    <property type="entry name" value="DNA-(APURINIC OR APYRIMIDINIC SITE) ENDONUCLEASE"/>
    <property type="match status" value="1"/>
</dbReference>
<name>A0A9W8P9M9_9AGAR</name>
<dbReference type="GO" id="GO:0006284">
    <property type="term" value="P:base-excision repair"/>
    <property type="evidence" value="ECO:0007669"/>
    <property type="project" value="TreeGrafter"/>
</dbReference>
<dbReference type="GO" id="GO:0005634">
    <property type="term" value="C:nucleus"/>
    <property type="evidence" value="ECO:0007669"/>
    <property type="project" value="TreeGrafter"/>
</dbReference>
<dbReference type="GO" id="GO:0003906">
    <property type="term" value="F:DNA-(apurinic or apyrimidinic site) endonuclease activity"/>
    <property type="evidence" value="ECO:0007669"/>
    <property type="project" value="TreeGrafter"/>
</dbReference>
<feature type="region of interest" description="Disordered" evidence="6">
    <location>
        <begin position="208"/>
        <end position="227"/>
    </location>
</feature>
<feature type="binding site" evidence="4">
    <location>
        <position position="274"/>
    </location>
    <ligand>
        <name>Mg(2+)</name>
        <dbReference type="ChEBI" id="CHEBI:18420"/>
        <label>1</label>
    </ligand>
</feature>
<proteinExistence type="predicted"/>
<dbReference type="PANTHER" id="PTHR22748">
    <property type="entry name" value="AP ENDONUCLEASE"/>
    <property type="match status" value="1"/>
</dbReference>
<accession>A0A9W8P9M9</accession>
<sequence length="608" mass="69990">MDAREQKTRTMVSKLRLQFEDIDVWGEVIKCTKCKLLEHQAYQCIFQTGTTWKGPTEGINEVLNELRNDRTWDKETCSESVEADSSTDTLYAPMNPQYRQHNGNMDTNTSDPRGSAADAPDHTPEEGFRGGGEPSPQRDIRYLDQIPGPATNGMEGQNARSPDNITDTVNRQLEGDTPPINPPREQRHIMPTTASVAHDPQQNSQLMANGEGNRGHHSQTKQRRCKKHTKSSIKIAALNIQGHGVMNPEHQENKWLHMRQVLHQHKIGIMIVGEAHLDSKRRDDIEQVHGASLKIFFSKRQDTSNAAGIAFVLNKSITNTERIQTYKVITGHALLIELEWHNNERLSILGIYAPNINMQENAAFWEQIKTFFEWNLRIQKPDLMMGDCNVVEEQIDHLPMRNDMAVAVDSLDNLKTALQMEDGWRNTYPSTLKYTFMRTIRENLFEWKIETPGINTDHDMVSVRFTSETAPRVGKGRWVMLHHIIYDKKVREFINNKGMNLEDKLTALEGQDWDPEANAQTEWAKFQQEFVNLARARAKVVIPKLDKNIQITESRINEIGNDPELNHQEPQRKLRMLYMKQGHKQYEWCSGESISKYKKTTYKTLQTD</sequence>
<evidence type="ECO:0000256" key="4">
    <source>
        <dbReference type="PIRSR" id="PIRSR604808-2"/>
    </source>
</evidence>
<feature type="binding site" evidence="4">
    <location>
        <position position="389"/>
    </location>
    <ligand>
        <name>Mg(2+)</name>
        <dbReference type="ChEBI" id="CHEBI:18420"/>
        <label>1</label>
    </ligand>
</feature>
<dbReference type="GO" id="GO:0046872">
    <property type="term" value="F:metal ion binding"/>
    <property type="evidence" value="ECO:0007669"/>
    <property type="project" value="UniProtKB-KW"/>
</dbReference>
<dbReference type="InterPro" id="IPR004808">
    <property type="entry name" value="AP_endonuc_1"/>
</dbReference>